<protein>
    <recommendedName>
        <fullName evidence="6">O-antigen ligase-related domain-containing protein</fullName>
    </recommendedName>
</protein>
<evidence type="ECO:0000259" key="6">
    <source>
        <dbReference type="Pfam" id="PF04932"/>
    </source>
</evidence>
<keyword evidence="3 5" id="KW-1133">Transmembrane helix</keyword>
<dbReference type="AlphaFoldDB" id="A0A0F9P9C6"/>
<comment type="subcellular location">
    <subcellularLocation>
        <location evidence="1">Membrane</location>
        <topology evidence="1">Multi-pass membrane protein</topology>
    </subcellularLocation>
</comment>
<dbReference type="EMBL" id="LAZR01003184">
    <property type="protein sequence ID" value="KKN21047.1"/>
    <property type="molecule type" value="Genomic_DNA"/>
</dbReference>
<keyword evidence="4 5" id="KW-0472">Membrane</keyword>
<dbReference type="InterPro" id="IPR051533">
    <property type="entry name" value="WaaL-like"/>
</dbReference>
<feature type="transmembrane region" description="Helical" evidence="5">
    <location>
        <begin position="96"/>
        <end position="116"/>
    </location>
</feature>
<dbReference type="InterPro" id="IPR007016">
    <property type="entry name" value="O-antigen_ligase-rel_domated"/>
</dbReference>
<accession>A0A0F9P9C6</accession>
<name>A0A0F9P9C6_9ZZZZ</name>
<dbReference type="GO" id="GO:0016020">
    <property type="term" value="C:membrane"/>
    <property type="evidence" value="ECO:0007669"/>
    <property type="project" value="UniProtKB-SubCell"/>
</dbReference>
<dbReference type="Pfam" id="PF04932">
    <property type="entry name" value="Wzy_C"/>
    <property type="match status" value="1"/>
</dbReference>
<feature type="transmembrane region" description="Helical" evidence="5">
    <location>
        <begin position="298"/>
        <end position="328"/>
    </location>
</feature>
<evidence type="ECO:0000256" key="2">
    <source>
        <dbReference type="ARBA" id="ARBA00022692"/>
    </source>
</evidence>
<organism evidence="7">
    <name type="scientific">marine sediment metagenome</name>
    <dbReference type="NCBI Taxonomy" id="412755"/>
    <lineage>
        <taxon>unclassified sequences</taxon>
        <taxon>metagenomes</taxon>
        <taxon>ecological metagenomes</taxon>
    </lineage>
</organism>
<sequence>MWFAWSVAFLLVAGIPLSLQAVPPILLFLAGGLVLVAASTGWRDRWLMLFAVYMVMRWALEPKDYGFVMVVLIVLAVAVIAACQQAPTWADTPIRMTIIVVGLVQIGQAIFQVYGYDPLWFGLSPSPNGSLVHGTLGNSNYLGAYLAISSAVVPVVLLPLWGLGIVLAKSAVAGVAAAACLLIRFRRQWRVSVPLVGLGLAGVALLRGFDTSSTASRIAFWGTALHQWAKRPFFGYGPGAWMRGLFHWESAPGHAELWLQAHNEYVQILFEGGIVAAAIVVMWLYTHRKAFLVDPWGPAMIAIAVDAAGMFPFQIPAVAILCLVCIGLGTRRKGVG</sequence>
<feature type="transmembrane region" description="Helical" evidence="5">
    <location>
        <begin position="65"/>
        <end position="84"/>
    </location>
</feature>
<dbReference type="PANTHER" id="PTHR37422">
    <property type="entry name" value="TEICHURONIC ACID BIOSYNTHESIS PROTEIN TUAE"/>
    <property type="match status" value="1"/>
</dbReference>
<gene>
    <name evidence="7" type="ORF">LCGC14_0929450</name>
</gene>
<evidence type="ECO:0000313" key="7">
    <source>
        <dbReference type="EMBL" id="KKN21047.1"/>
    </source>
</evidence>
<proteinExistence type="predicted"/>
<dbReference type="PANTHER" id="PTHR37422:SF13">
    <property type="entry name" value="LIPOPOLYSACCHARIDE BIOSYNTHESIS PROTEIN PA4999-RELATED"/>
    <property type="match status" value="1"/>
</dbReference>
<keyword evidence="2 5" id="KW-0812">Transmembrane</keyword>
<feature type="domain" description="O-antigen ligase-related" evidence="6">
    <location>
        <begin position="156"/>
        <end position="280"/>
    </location>
</feature>
<feature type="transmembrane region" description="Helical" evidence="5">
    <location>
        <begin position="268"/>
        <end position="286"/>
    </location>
</feature>
<reference evidence="7" key="1">
    <citation type="journal article" date="2015" name="Nature">
        <title>Complex archaea that bridge the gap between prokaryotes and eukaryotes.</title>
        <authorList>
            <person name="Spang A."/>
            <person name="Saw J.H."/>
            <person name="Jorgensen S.L."/>
            <person name="Zaremba-Niedzwiedzka K."/>
            <person name="Martijn J."/>
            <person name="Lind A.E."/>
            <person name="van Eijk R."/>
            <person name="Schleper C."/>
            <person name="Guy L."/>
            <person name="Ettema T.J."/>
        </authorList>
    </citation>
    <scope>NUCLEOTIDE SEQUENCE</scope>
</reference>
<evidence type="ECO:0000256" key="4">
    <source>
        <dbReference type="ARBA" id="ARBA00023136"/>
    </source>
</evidence>
<feature type="transmembrane region" description="Helical" evidence="5">
    <location>
        <begin position="166"/>
        <end position="185"/>
    </location>
</feature>
<evidence type="ECO:0000256" key="5">
    <source>
        <dbReference type="SAM" id="Phobius"/>
    </source>
</evidence>
<evidence type="ECO:0000256" key="1">
    <source>
        <dbReference type="ARBA" id="ARBA00004141"/>
    </source>
</evidence>
<comment type="caution">
    <text evidence="7">The sequence shown here is derived from an EMBL/GenBank/DDBJ whole genome shotgun (WGS) entry which is preliminary data.</text>
</comment>
<evidence type="ECO:0000256" key="3">
    <source>
        <dbReference type="ARBA" id="ARBA00022989"/>
    </source>
</evidence>